<protein>
    <submittedName>
        <fullName evidence="1">Uncharacterized protein</fullName>
    </submittedName>
</protein>
<dbReference type="AlphaFoldDB" id="A0A1M6ZWK6"/>
<gene>
    <name evidence="1" type="ORF">SAMN05443634_10877</name>
</gene>
<reference evidence="2" key="1">
    <citation type="submission" date="2016-11" db="EMBL/GenBank/DDBJ databases">
        <authorList>
            <person name="Varghese N."/>
            <person name="Submissions S."/>
        </authorList>
    </citation>
    <scope>NUCLEOTIDE SEQUENCE [LARGE SCALE GENOMIC DNA]</scope>
    <source>
        <strain evidence="2">DSM 27989</strain>
    </source>
</reference>
<evidence type="ECO:0000313" key="2">
    <source>
        <dbReference type="Proteomes" id="UP000184120"/>
    </source>
</evidence>
<organism evidence="1 2">
    <name type="scientific">Chishuiella changwenlii</name>
    <dbReference type="NCBI Taxonomy" id="1434701"/>
    <lineage>
        <taxon>Bacteria</taxon>
        <taxon>Pseudomonadati</taxon>
        <taxon>Bacteroidota</taxon>
        <taxon>Flavobacteriia</taxon>
        <taxon>Flavobacteriales</taxon>
        <taxon>Weeksellaceae</taxon>
        <taxon>Chishuiella</taxon>
    </lineage>
</organism>
<dbReference type="STRING" id="1434701.SAMN05443634_10877"/>
<proteinExistence type="predicted"/>
<dbReference type="Proteomes" id="UP000184120">
    <property type="component" value="Unassembled WGS sequence"/>
</dbReference>
<dbReference type="EMBL" id="FRBH01000008">
    <property type="protein sequence ID" value="SHL34796.1"/>
    <property type="molecule type" value="Genomic_DNA"/>
</dbReference>
<name>A0A1M6ZWK6_9FLAO</name>
<accession>A0A1M6ZWK6</accession>
<sequence length="231" mass="26784">MNWSFIILEAEKPYLFLHKKMKYIGFLLITTFCFHNNLYAQIGAAELYSGLNKTAFTSNAIIPIDEKGKFNFIGMGFYNFYHRDQDKLYNETGLQTGVFYSFTKDFKLGLGLYANSTFGLQQRLVMNYTKKAGDFFILVAPAFAINKSTTTTEMVVDILYEKEIANNWNVYVKAFGMIAYDNFNTHARNFQQPRIGMGYKRKYFGFFADFDQWGSNLDSRSNYGLFAKITF</sequence>
<evidence type="ECO:0000313" key="1">
    <source>
        <dbReference type="EMBL" id="SHL34796.1"/>
    </source>
</evidence>